<evidence type="ECO:0000256" key="6">
    <source>
        <dbReference type="ARBA" id="ARBA00022898"/>
    </source>
</evidence>
<dbReference type="InterPro" id="IPR015422">
    <property type="entry name" value="PyrdxlP-dep_Trfase_small"/>
</dbReference>
<comment type="subunit">
    <text evidence="3">Homodimer.</text>
</comment>
<keyword evidence="6" id="KW-0663">Pyridoxal phosphate</keyword>
<dbReference type="Gene3D" id="3.40.640.10">
    <property type="entry name" value="Type I PLP-dependent aspartate aminotransferase-like (Major domain)"/>
    <property type="match status" value="1"/>
</dbReference>
<comment type="similarity">
    <text evidence="2">Belongs to the class-I pyridoxal-phosphate-dependent aminotransferase family.</text>
</comment>
<dbReference type="GO" id="GO:0008483">
    <property type="term" value="F:transaminase activity"/>
    <property type="evidence" value="ECO:0007669"/>
    <property type="project" value="UniProtKB-KW"/>
</dbReference>
<proteinExistence type="inferred from homology"/>
<dbReference type="GO" id="GO:0030170">
    <property type="term" value="F:pyridoxal phosphate binding"/>
    <property type="evidence" value="ECO:0007669"/>
    <property type="project" value="InterPro"/>
</dbReference>
<evidence type="ECO:0000259" key="7">
    <source>
        <dbReference type="Pfam" id="PF00155"/>
    </source>
</evidence>
<dbReference type="InterPro" id="IPR015424">
    <property type="entry name" value="PyrdxlP-dep_Trfase"/>
</dbReference>
<reference evidence="8" key="2">
    <citation type="submission" date="2022-09" db="EMBL/GenBank/DDBJ databases">
        <authorList>
            <person name="Sun Q."/>
            <person name="Ohkuma M."/>
        </authorList>
    </citation>
    <scope>NUCLEOTIDE SEQUENCE</scope>
    <source>
        <strain evidence="8">JCM 13583</strain>
    </source>
</reference>
<organism evidence="8 9">
    <name type="scientific">Thermogymnomonas acidicola</name>
    <dbReference type="NCBI Taxonomy" id="399579"/>
    <lineage>
        <taxon>Archaea</taxon>
        <taxon>Methanobacteriati</taxon>
        <taxon>Thermoplasmatota</taxon>
        <taxon>Thermoplasmata</taxon>
        <taxon>Thermoplasmatales</taxon>
        <taxon>Thermogymnomonas</taxon>
    </lineage>
</organism>
<comment type="caution">
    <text evidence="8">The sequence shown here is derived from an EMBL/GenBank/DDBJ whole genome shotgun (WGS) entry which is preliminary data.</text>
</comment>
<dbReference type="PANTHER" id="PTHR42790">
    <property type="entry name" value="AMINOTRANSFERASE"/>
    <property type="match status" value="1"/>
</dbReference>
<dbReference type="RefSeq" id="WP_188679504.1">
    <property type="nucleotide sequence ID" value="NZ_BMNY01000001.1"/>
</dbReference>
<dbReference type="InterPro" id="IPR004839">
    <property type="entry name" value="Aminotransferase_I/II_large"/>
</dbReference>
<dbReference type="AlphaFoldDB" id="A0AA37F8P7"/>
<dbReference type="FunFam" id="3.40.640.10:FF:000053">
    <property type="entry name" value="Aminotransferase, class I"/>
    <property type="match status" value="1"/>
</dbReference>
<reference evidence="8" key="1">
    <citation type="journal article" date="2014" name="Int. J. Syst. Evol. Microbiol.">
        <title>Complete genome sequence of Corynebacterium casei LMG S-19264T (=DSM 44701T), isolated from a smear-ripened cheese.</title>
        <authorList>
            <consortium name="US DOE Joint Genome Institute (JGI-PGF)"/>
            <person name="Walter F."/>
            <person name="Albersmeier A."/>
            <person name="Kalinowski J."/>
            <person name="Ruckert C."/>
        </authorList>
    </citation>
    <scope>NUCLEOTIDE SEQUENCE</scope>
    <source>
        <strain evidence="8">JCM 13583</strain>
    </source>
</reference>
<comment type="cofactor">
    <cofactor evidence="1">
        <name>pyridoxal 5'-phosphate</name>
        <dbReference type="ChEBI" id="CHEBI:597326"/>
    </cofactor>
</comment>
<keyword evidence="4 8" id="KW-0032">Aminotransferase</keyword>
<evidence type="ECO:0000256" key="2">
    <source>
        <dbReference type="ARBA" id="ARBA00007441"/>
    </source>
</evidence>
<keyword evidence="9" id="KW-1185">Reference proteome</keyword>
<dbReference type="GO" id="GO:1901605">
    <property type="term" value="P:alpha-amino acid metabolic process"/>
    <property type="evidence" value="ECO:0007669"/>
    <property type="project" value="TreeGrafter"/>
</dbReference>
<dbReference type="InterPro" id="IPR015421">
    <property type="entry name" value="PyrdxlP-dep_Trfase_major"/>
</dbReference>
<dbReference type="EMBL" id="BMNY01000001">
    <property type="protein sequence ID" value="GGM67237.1"/>
    <property type="molecule type" value="Genomic_DNA"/>
</dbReference>
<dbReference type="InterPro" id="IPR050859">
    <property type="entry name" value="Class-I_PLP-dep_aminotransf"/>
</dbReference>
<evidence type="ECO:0000313" key="9">
    <source>
        <dbReference type="Proteomes" id="UP000632195"/>
    </source>
</evidence>
<sequence>MKFNFSSYLDFMRPSEIRELAKYATSKDIISFGGGMPNPATFPKDRLKEIMVDVLDRDGDAALQYGNTAGLNSLREELVGFLKRTEGIDCAPEDIIITSGSQQALYAIGKLLCNPGDGVITEDPTYVGAISAFNANAIRMHGVPMDGQGVVVDVLEEKVRSLVSKGKAPRFIYLIPNFQNPTGRTLTEKRRQEVIRIASEYGIPVVEDNPYGELRYSGERVRSIRSLDGSVIYLGTFSKVMTPGLRLGYIVAPREVTEKVNLLKQALDLATNSFSQYVATEYIRRGIIYEQIRFNVELYRKRRDAMVRALREEMGDMADFSVPDGGMFIWVTLNNSVDTSRMLIDAIKAGVTYVSGQAFAPNGGHEHSMRLNFTFPSEEKIYEGVRRLRSVILSRAQEAVS</sequence>
<evidence type="ECO:0000256" key="3">
    <source>
        <dbReference type="ARBA" id="ARBA00011738"/>
    </source>
</evidence>
<feature type="domain" description="Aminotransferase class I/classII large" evidence="7">
    <location>
        <begin position="46"/>
        <end position="388"/>
    </location>
</feature>
<dbReference type="CDD" id="cd00609">
    <property type="entry name" value="AAT_like"/>
    <property type="match status" value="1"/>
</dbReference>
<evidence type="ECO:0000256" key="1">
    <source>
        <dbReference type="ARBA" id="ARBA00001933"/>
    </source>
</evidence>
<evidence type="ECO:0000313" key="8">
    <source>
        <dbReference type="EMBL" id="GGM67237.1"/>
    </source>
</evidence>
<accession>A0AA37F8P7</accession>
<name>A0AA37F8P7_9ARCH</name>
<evidence type="ECO:0000256" key="4">
    <source>
        <dbReference type="ARBA" id="ARBA00022576"/>
    </source>
</evidence>
<dbReference type="Proteomes" id="UP000632195">
    <property type="component" value="Unassembled WGS sequence"/>
</dbReference>
<evidence type="ECO:0000256" key="5">
    <source>
        <dbReference type="ARBA" id="ARBA00022679"/>
    </source>
</evidence>
<dbReference type="Gene3D" id="3.90.1150.10">
    <property type="entry name" value="Aspartate Aminotransferase, domain 1"/>
    <property type="match status" value="1"/>
</dbReference>
<protein>
    <submittedName>
        <fullName evidence="8">Aminotransferase</fullName>
    </submittedName>
</protein>
<dbReference type="Pfam" id="PF00155">
    <property type="entry name" value="Aminotran_1_2"/>
    <property type="match status" value="1"/>
</dbReference>
<dbReference type="SUPFAM" id="SSF53383">
    <property type="entry name" value="PLP-dependent transferases"/>
    <property type="match status" value="1"/>
</dbReference>
<dbReference type="PANTHER" id="PTHR42790:SF19">
    <property type="entry name" value="KYNURENINE_ALPHA-AMINOADIPATE AMINOTRANSFERASE, MITOCHONDRIAL"/>
    <property type="match status" value="1"/>
</dbReference>
<keyword evidence="5" id="KW-0808">Transferase</keyword>
<gene>
    <name evidence="8" type="ORF">GCM10007108_01650</name>
</gene>